<sequence>MLMALAVVSDPHVCVALSQIFDGLELVGDILTPRFLL</sequence>
<evidence type="ECO:0000313" key="1">
    <source>
        <dbReference type="EMBL" id="TCL05069.1"/>
    </source>
</evidence>
<evidence type="ECO:0000313" key="2">
    <source>
        <dbReference type="Proteomes" id="UP000294555"/>
    </source>
</evidence>
<keyword evidence="2" id="KW-1185">Reference proteome</keyword>
<protein>
    <submittedName>
        <fullName evidence="1">Uncharacterized protein</fullName>
    </submittedName>
</protein>
<dbReference type="Proteomes" id="UP000294555">
    <property type="component" value="Unassembled WGS sequence"/>
</dbReference>
<name>A0A4R1NE06_9GAMM</name>
<proteinExistence type="predicted"/>
<dbReference type="AlphaFoldDB" id="A0A4R1NE06"/>
<organism evidence="1 2">
    <name type="scientific">Sodalis ligni</name>
    <dbReference type="NCBI Taxonomy" id="2697027"/>
    <lineage>
        <taxon>Bacteria</taxon>
        <taxon>Pseudomonadati</taxon>
        <taxon>Pseudomonadota</taxon>
        <taxon>Gammaproteobacteria</taxon>
        <taxon>Enterobacterales</taxon>
        <taxon>Bruguierivoracaceae</taxon>
        <taxon>Sodalis</taxon>
    </lineage>
</organism>
<reference evidence="1 2" key="1">
    <citation type="submission" date="2019-02" db="EMBL/GenBank/DDBJ databases">
        <title>Investigation of anaerobic lignin degradation for improved lignocellulosic biofuels.</title>
        <authorList>
            <person name="Deangelis K."/>
        </authorList>
    </citation>
    <scope>NUCLEOTIDE SEQUENCE [LARGE SCALE GENOMIC DNA]</scope>
    <source>
        <strain evidence="1 2">159R</strain>
    </source>
</reference>
<comment type="caution">
    <text evidence="1">The sequence shown here is derived from an EMBL/GenBank/DDBJ whole genome shotgun (WGS) entry which is preliminary data.</text>
</comment>
<dbReference type="EMBL" id="SJOI01000001">
    <property type="protein sequence ID" value="TCL05069.1"/>
    <property type="molecule type" value="Genomic_DNA"/>
</dbReference>
<gene>
    <name evidence="1" type="ORF">EZJ58_3226</name>
</gene>
<accession>A0A4R1NE06</accession>